<gene>
    <name evidence="3" type="ORF">SAMN02745157_0146</name>
</gene>
<comment type="similarity">
    <text evidence="1">Belongs to the UPF0310 family.</text>
</comment>
<dbReference type="EMBL" id="FQUP01000011">
    <property type="protein sequence ID" value="SHH00279.1"/>
    <property type="molecule type" value="Genomic_DNA"/>
</dbReference>
<organism evidence="3 4">
    <name type="scientific">Kaistia soli DSM 19436</name>
    <dbReference type="NCBI Taxonomy" id="1122133"/>
    <lineage>
        <taxon>Bacteria</taxon>
        <taxon>Pseudomonadati</taxon>
        <taxon>Pseudomonadota</taxon>
        <taxon>Alphaproteobacteria</taxon>
        <taxon>Hyphomicrobiales</taxon>
        <taxon>Kaistiaceae</taxon>
        <taxon>Kaistia</taxon>
    </lineage>
</organism>
<evidence type="ECO:0000313" key="4">
    <source>
        <dbReference type="Proteomes" id="UP000184485"/>
    </source>
</evidence>
<feature type="domain" description="EVE" evidence="2">
    <location>
        <begin position="3"/>
        <end position="135"/>
    </location>
</feature>
<evidence type="ECO:0000259" key="2">
    <source>
        <dbReference type="Pfam" id="PF01878"/>
    </source>
</evidence>
<proteinExistence type="inferred from homology"/>
<dbReference type="InterPro" id="IPR002740">
    <property type="entry name" value="EVE_domain"/>
</dbReference>
<dbReference type="InterPro" id="IPR022996">
    <property type="entry name" value="UPF0310"/>
</dbReference>
<dbReference type="Proteomes" id="UP000184485">
    <property type="component" value="Unassembled WGS sequence"/>
</dbReference>
<dbReference type="CDD" id="cd21132">
    <property type="entry name" value="EVE-like"/>
    <property type="match status" value="1"/>
</dbReference>
<name>A0A1M5PFJ5_9HYPH</name>
<dbReference type="RefSeq" id="WP_139251611.1">
    <property type="nucleotide sequence ID" value="NZ_FQUP01000011.1"/>
</dbReference>
<dbReference type="InterPro" id="IPR015947">
    <property type="entry name" value="PUA-like_sf"/>
</dbReference>
<dbReference type="AlphaFoldDB" id="A0A1M5PFJ5"/>
<accession>A0A1M5PFJ5</accession>
<evidence type="ECO:0000256" key="1">
    <source>
        <dbReference type="HAMAP-Rule" id="MF_00771"/>
    </source>
</evidence>
<sequence length="150" mass="16764">MAFWMGVASAEHARGGRDGGFAQLGHGKHIAVKSLRKGDWIVYYSPREGMGEGQTVQAFTTIGQVTSDAPYRAEQAMNFNPYRVNVDYLTDAKPAPIKPLLNDLRLTRDHASNWGIVVRGPKRKLDEEDMRRIAEAMGVLADFENRHPKP</sequence>
<dbReference type="HAMAP" id="MF_00771">
    <property type="entry name" value="UPF0310"/>
    <property type="match status" value="1"/>
</dbReference>
<dbReference type="Pfam" id="PF01878">
    <property type="entry name" value="EVE"/>
    <property type="match status" value="1"/>
</dbReference>
<dbReference type="OrthoDB" id="9793567at2"/>
<dbReference type="Gene3D" id="3.10.590.10">
    <property type="entry name" value="ph1033 like domains"/>
    <property type="match status" value="1"/>
</dbReference>
<dbReference type="STRING" id="1122133.SAMN02745157_0146"/>
<keyword evidence="4" id="KW-1185">Reference proteome</keyword>
<evidence type="ECO:0000313" key="3">
    <source>
        <dbReference type="EMBL" id="SHH00279.1"/>
    </source>
</evidence>
<dbReference type="SUPFAM" id="SSF88697">
    <property type="entry name" value="PUA domain-like"/>
    <property type="match status" value="1"/>
</dbReference>
<reference evidence="3 4" key="1">
    <citation type="submission" date="2016-11" db="EMBL/GenBank/DDBJ databases">
        <authorList>
            <person name="Jaros S."/>
            <person name="Januszkiewicz K."/>
            <person name="Wedrychowicz H."/>
        </authorList>
    </citation>
    <scope>NUCLEOTIDE SEQUENCE [LARGE SCALE GENOMIC DNA]</scope>
    <source>
        <strain evidence="3 4">DSM 19436</strain>
    </source>
</reference>
<protein>
    <recommendedName>
        <fullName evidence="1">UPF0310 protein SAMN02745157_0146</fullName>
    </recommendedName>
</protein>